<evidence type="ECO:0000256" key="3">
    <source>
        <dbReference type="PIRSR" id="PIRSR610905-1"/>
    </source>
</evidence>
<evidence type="ECO:0000313" key="6">
    <source>
        <dbReference type="Proteomes" id="UP000028525"/>
    </source>
</evidence>
<feature type="binding site" evidence="4">
    <location>
        <position position="237"/>
    </location>
    <ligand>
        <name>substrate</name>
    </ligand>
</feature>
<feature type="active site" description="Proton donor" evidence="3">
    <location>
        <position position="165"/>
    </location>
</feature>
<dbReference type="RefSeq" id="WP_038281900.1">
    <property type="nucleotide sequence ID" value="NZ_JPME01000015.1"/>
</dbReference>
<dbReference type="InterPro" id="IPR008928">
    <property type="entry name" value="6-hairpin_glycosidase_sf"/>
</dbReference>
<dbReference type="GO" id="GO:0052757">
    <property type="term" value="F:chondroitin hydrolase activity"/>
    <property type="evidence" value="ECO:0007669"/>
    <property type="project" value="TreeGrafter"/>
</dbReference>
<dbReference type="SUPFAM" id="SSF48208">
    <property type="entry name" value="Six-hairpin glycosidases"/>
    <property type="match status" value="1"/>
</dbReference>
<feature type="active site" description="Nucleophile" evidence="3">
    <location>
        <position position="105"/>
    </location>
</feature>
<evidence type="ECO:0000256" key="2">
    <source>
        <dbReference type="ARBA" id="ARBA00038358"/>
    </source>
</evidence>
<organism evidence="5 6">
    <name type="scientific">Lacrimispora celerecrescens</name>
    <dbReference type="NCBI Taxonomy" id="29354"/>
    <lineage>
        <taxon>Bacteria</taxon>
        <taxon>Bacillati</taxon>
        <taxon>Bacillota</taxon>
        <taxon>Clostridia</taxon>
        <taxon>Lachnospirales</taxon>
        <taxon>Lachnospiraceae</taxon>
        <taxon>Lacrimispora</taxon>
    </lineage>
</organism>
<dbReference type="PANTHER" id="PTHR36845">
    <property type="entry name" value="HYDROLASE, PUTATIVE (AFU_ORTHOLOGUE AFUA_7G05090)-RELATED"/>
    <property type="match status" value="1"/>
</dbReference>
<proteinExistence type="inferred from homology"/>
<keyword evidence="1 5" id="KW-0378">Hydrolase</keyword>
<dbReference type="PANTHER" id="PTHR36845:SF1">
    <property type="entry name" value="HYDROLASE, PUTATIVE (AFU_ORTHOLOGUE AFUA_7G05090)-RELATED"/>
    <property type="match status" value="1"/>
</dbReference>
<dbReference type="STRING" id="29354.IO98_13890"/>
<dbReference type="InterPro" id="IPR010905">
    <property type="entry name" value="Glyco_hydro_88"/>
</dbReference>
<feature type="binding site" evidence="4">
    <location>
        <position position="165"/>
    </location>
    <ligand>
        <name>substrate</name>
    </ligand>
</feature>
<dbReference type="InterPro" id="IPR052369">
    <property type="entry name" value="UG_Glycosaminoglycan_Hydrolase"/>
</dbReference>
<evidence type="ECO:0000256" key="1">
    <source>
        <dbReference type="ARBA" id="ARBA00022801"/>
    </source>
</evidence>
<dbReference type="OrthoDB" id="428577at2"/>
<protein>
    <submittedName>
        <fullName evidence="5">Glucoronyl hydrolase</fullName>
    </submittedName>
</protein>
<reference evidence="5 6" key="1">
    <citation type="submission" date="2014-07" db="EMBL/GenBank/DDBJ databases">
        <title>Draft genome of Clostridium celerecrescens 152B isolated from sediments associated with methane hydrate from Krishna Godavari basin.</title>
        <authorList>
            <person name="Honkalas V.S."/>
            <person name="Dabir A.P."/>
            <person name="Arora P."/>
            <person name="Dhakephalkar P.K."/>
        </authorList>
    </citation>
    <scope>NUCLEOTIDE SEQUENCE [LARGE SCALE GENOMIC DNA]</scope>
    <source>
        <strain evidence="5 6">152B</strain>
    </source>
</reference>
<dbReference type="Pfam" id="PF07470">
    <property type="entry name" value="Glyco_hydro_88"/>
    <property type="match status" value="1"/>
</dbReference>
<keyword evidence="6" id="KW-1185">Reference proteome</keyword>
<feature type="binding site" evidence="4">
    <location>
        <position position="105"/>
    </location>
    <ligand>
        <name>substrate</name>
    </ligand>
</feature>
<dbReference type="Proteomes" id="UP000028525">
    <property type="component" value="Unassembled WGS sequence"/>
</dbReference>
<dbReference type="EMBL" id="JPME01000015">
    <property type="protein sequence ID" value="KEZ89758.1"/>
    <property type="molecule type" value="Genomic_DNA"/>
</dbReference>
<feature type="binding site" evidence="4">
    <location>
        <position position="356"/>
    </location>
    <ligand>
        <name>substrate</name>
    </ligand>
</feature>
<evidence type="ECO:0000256" key="4">
    <source>
        <dbReference type="PIRSR" id="PIRSR610905-2"/>
    </source>
</evidence>
<dbReference type="AlphaFoldDB" id="A0A084JLC4"/>
<gene>
    <name evidence="5" type="ORF">IO98_13890</name>
</gene>
<comment type="caution">
    <text evidence="5">The sequence shown here is derived from an EMBL/GenBank/DDBJ whole genome shotgun (WGS) entry which is preliminary data.</text>
</comment>
<dbReference type="GO" id="GO:0000272">
    <property type="term" value="P:polysaccharide catabolic process"/>
    <property type="evidence" value="ECO:0007669"/>
    <property type="project" value="TreeGrafter"/>
</dbReference>
<comment type="similarity">
    <text evidence="2">Belongs to the glycosyl hydrolase 88 family.</text>
</comment>
<sequence>MAQTLEQIKTYPGMEEGMVQKALDDAVKIVKENLSVFTDKFQSSNSFDEFYEATENVEWTTGFWTGVIWLAYEHTGDEAFRKAAEVQVESFLDRIENKIDVNHHDMGFLFSLSCVAAYKLTGNEHAKKAALLAADHLAERYREKGKFLQAWGNPGEPKEYRLIIDCLLNLPLLYWATEVTGDPSYEEKAENHIRTAMKCILRPDHSTYHTHFFDVETGEPTYGVTHQGNRNGSAWARGQAWGIYGIALSYRYLKNTEYMDLFCWVTDYFIEHLPEDLVPYWDFDFDTGSTEPRDSSASAIAVCGILEMAKYLEKDKAKVYLDAADRMLRALVDHCANKDYKKSNGLLLHGTYARDSKENTCTNRGVDECNTWGDYFYMEALTRLSKDWELYW</sequence>
<feature type="binding site" evidence="4">
    <location>
        <position position="225"/>
    </location>
    <ligand>
        <name>substrate</name>
    </ligand>
</feature>
<dbReference type="Gene3D" id="1.50.10.10">
    <property type="match status" value="1"/>
</dbReference>
<name>A0A084JLC4_9FIRM</name>
<evidence type="ECO:0000313" key="5">
    <source>
        <dbReference type="EMBL" id="KEZ89758.1"/>
    </source>
</evidence>
<feature type="binding site" evidence="4">
    <location>
        <position position="241"/>
    </location>
    <ligand>
        <name>substrate</name>
    </ligand>
</feature>
<feature type="binding site" evidence="4">
    <location>
        <position position="223"/>
    </location>
    <ligand>
        <name>substrate</name>
    </ligand>
</feature>
<accession>A0A084JLC4</accession>
<dbReference type="InterPro" id="IPR012341">
    <property type="entry name" value="6hp_glycosidase-like_sf"/>
</dbReference>